<sequence length="54" mass="6229">MAGFYDRRTICGFQVSLNTHDLEVELLRDTPAVPHENNNNNNKNHCHYNECSPV</sequence>
<evidence type="ECO:0000313" key="2">
    <source>
        <dbReference type="Ensembl" id="ENSMPUP00000001774.1"/>
    </source>
</evidence>
<reference evidence="2" key="1">
    <citation type="submission" date="2024-06" db="UniProtKB">
        <authorList>
            <consortium name="Ensembl"/>
        </authorList>
    </citation>
    <scope>IDENTIFICATION</scope>
</reference>
<protein>
    <submittedName>
        <fullName evidence="2">Uncharacterized protein</fullName>
    </submittedName>
</protein>
<organism evidence="2">
    <name type="scientific">Mustela putorius furo</name>
    <name type="common">European domestic ferret</name>
    <name type="synonym">Mustela furo</name>
    <dbReference type="NCBI Taxonomy" id="9669"/>
    <lineage>
        <taxon>Eukaryota</taxon>
        <taxon>Metazoa</taxon>
        <taxon>Chordata</taxon>
        <taxon>Craniata</taxon>
        <taxon>Vertebrata</taxon>
        <taxon>Euteleostomi</taxon>
        <taxon>Mammalia</taxon>
        <taxon>Eutheria</taxon>
        <taxon>Laurasiatheria</taxon>
        <taxon>Carnivora</taxon>
        <taxon>Caniformia</taxon>
        <taxon>Musteloidea</taxon>
        <taxon>Mustelidae</taxon>
        <taxon>Mustelinae</taxon>
        <taxon>Mustela</taxon>
    </lineage>
</organism>
<dbReference type="InParanoid" id="M3XRS4"/>
<accession>M3XRS4</accession>
<name>M3XRS4_MUSPF</name>
<dbReference type="HOGENOM" id="CLU_3055727_0_0_1"/>
<proteinExistence type="predicted"/>
<dbReference type="EMBL" id="AEYP01083068">
    <property type="status" value="NOT_ANNOTATED_CDS"/>
    <property type="molecule type" value="Genomic_DNA"/>
</dbReference>
<dbReference type="AlphaFoldDB" id="M3XRS4"/>
<evidence type="ECO:0000256" key="1">
    <source>
        <dbReference type="SAM" id="MobiDB-lite"/>
    </source>
</evidence>
<dbReference type="Ensembl" id="ENSMPUT00000001810.1">
    <property type="protein sequence ID" value="ENSMPUP00000001774.1"/>
    <property type="gene ID" value="ENSMPUG00000001792.1"/>
</dbReference>
<dbReference type="EMBL" id="AEYP01083069">
    <property type="status" value="NOT_ANNOTATED_CDS"/>
    <property type="molecule type" value="Genomic_DNA"/>
</dbReference>
<feature type="region of interest" description="Disordered" evidence="1">
    <location>
        <begin position="32"/>
        <end position="54"/>
    </location>
</feature>